<comment type="function">
    <text evidence="5">Catalyzes the hydrolysis of 6-phosphogluconolactone to 6-phosphogluconate.</text>
</comment>
<gene>
    <name evidence="5" type="primary">pgl</name>
    <name evidence="6" type="ORF">D9V77_01465</name>
</gene>
<dbReference type="InterPro" id="IPR011045">
    <property type="entry name" value="N2O_reductase_N"/>
</dbReference>
<dbReference type="UniPathway" id="UPA00115">
    <property type="reaction ID" value="UER00409"/>
</dbReference>
<name>A0A4D6Y8F2_9GAMM</name>
<sequence length="334" mass="38916">MKQIVYIANSESKNIEVWNLYDDGYMNLVQTIDVDGQIQPIKIIKNKNLLYAGISPNNKIVTYSIERNGFLEKKNELNIPGKANYISFDQREEFLFCSSYHSNCISVSPLNQNGIPQNPIQIIHNIEGCHAAKINYKYNILFVMSLKEDAIYLYHLTNFGILKSTEQKILYTQKESGPRHLVFHPNQDFMYTINELNGTIDTWKIYKKNNIIKIKKIQNTNILNNQFSENYWSSDIHLTSCGRFLYASDRFFNTISLFHINKHDNTIIFFKSYQTEEQPRSFHINSNNTYLLVAGEKSNTFVIYSISNTTGELIKINVYATGQRPIWILSHKLY</sequence>
<dbReference type="SUPFAM" id="SSF50974">
    <property type="entry name" value="Nitrous oxide reductase, N-terminal domain"/>
    <property type="match status" value="1"/>
</dbReference>
<protein>
    <recommendedName>
        <fullName evidence="5">6-phosphogluconolactonase</fullName>
        <shortName evidence="5">6-P-gluconolactonase</shortName>
        <ecNumber evidence="5">3.1.1.31</ecNumber>
    </recommendedName>
</protein>
<evidence type="ECO:0000256" key="1">
    <source>
        <dbReference type="ARBA" id="ARBA00005564"/>
    </source>
</evidence>
<accession>A0A4D6Y8F2</accession>
<dbReference type="PANTHER" id="PTHR30344">
    <property type="entry name" value="6-PHOSPHOGLUCONOLACTONASE-RELATED"/>
    <property type="match status" value="1"/>
</dbReference>
<reference evidence="6 7" key="1">
    <citation type="submission" date="2018-12" db="EMBL/GenBank/DDBJ databases">
        <authorList>
            <person name="Chong R.A."/>
        </authorList>
    </citation>
    <scope>NUCLEOTIDE SEQUENCE [LARGE SCALE GENOMIC DNA]</scope>
    <source>
        <strain evidence="6 7">Sav</strain>
    </source>
</reference>
<evidence type="ECO:0000256" key="4">
    <source>
        <dbReference type="ARBA" id="ARBA00023277"/>
    </source>
</evidence>
<dbReference type="Pfam" id="PF10282">
    <property type="entry name" value="Lactonase"/>
    <property type="match status" value="1"/>
</dbReference>
<dbReference type="Proteomes" id="UP000298585">
    <property type="component" value="Chromosome"/>
</dbReference>
<dbReference type="NCBIfam" id="NF008258">
    <property type="entry name" value="PRK11028.1"/>
    <property type="match status" value="1"/>
</dbReference>
<dbReference type="GO" id="GO:0009051">
    <property type="term" value="P:pentose-phosphate shunt, oxidative branch"/>
    <property type="evidence" value="ECO:0007669"/>
    <property type="project" value="UniProtKB-UniRule"/>
</dbReference>
<evidence type="ECO:0000313" key="6">
    <source>
        <dbReference type="EMBL" id="QCI25502.1"/>
    </source>
</evidence>
<keyword evidence="3 5" id="KW-0378">Hydrolase</keyword>
<dbReference type="Gene3D" id="2.130.10.10">
    <property type="entry name" value="YVTN repeat-like/Quinoprotein amine dehydrogenase"/>
    <property type="match status" value="1"/>
</dbReference>
<dbReference type="InterPro" id="IPR050282">
    <property type="entry name" value="Cycloisomerase_2"/>
</dbReference>
<comment type="pathway">
    <text evidence="5">Carbohydrate degradation; pentose phosphate pathway; D-ribulose 5-phosphate from D-glucose 6-phosphate (oxidative stage): step 2/3.</text>
</comment>
<proteinExistence type="inferred from homology"/>
<evidence type="ECO:0000256" key="2">
    <source>
        <dbReference type="ARBA" id="ARBA00022526"/>
    </source>
</evidence>
<dbReference type="RefSeq" id="WP_158338382.1">
    <property type="nucleotide sequence ID" value="NZ_CP034855.1"/>
</dbReference>
<reference evidence="6 7" key="2">
    <citation type="submission" date="2019-05" db="EMBL/GenBank/DDBJ databases">
        <title>Genome evolution of the obligate endosymbiont Buchnera aphidicola.</title>
        <authorList>
            <person name="Moran N.A."/>
        </authorList>
    </citation>
    <scope>NUCLEOTIDE SEQUENCE [LARGE SCALE GENOMIC DNA]</scope>
    <source>
        <strain evidence="6 7">Sav</strain>
    </source>
</reference>
<dbReference type="InterPro" id="IPR022528">
    <property type="entry name" value="6PGL_YbhE-like"/>
</dbReference>
<keyword evidence="2 5" id="KW-0313">Glucose metabolism</keyword>
<dbReference type="PANTHER" id="PTHR30344:SF1">
    <property type="entry name" value="6-PHOSPHOGLUCONOLACTONASE"/>
    <property type="match status" value="1"/>
</dbReference>
<keyword evidence="4 5" id="KW-0119">Carbohydrate metabolism</keyword>
<evidence type="ECO:0000256" key="5">
    <source>
        <dbReference type="HAMAP-Rule" id="MF_01605"/>
    </source>
</evidence>
<comment type="catalytic activity">
    <reaction evidence="5">
        <text>6-phospho-D-glucono-1,5-lactone + H2O = 6-phospho-D-gluconate + H(+)</text>
        <dbReference type="Rhea" id="RHEA:12556"/>
        <dbReference type="ChEBI" id="CHEBI:15377"/>
        <dbReference type="ChEBI" id="CHEBI:15378"/>
        <dbReference type="ChEBI" id="CHEBI:57955"/>
        <dbReference type="ChEBI" id="CHEBI:58759"/>
        <dbReference type="EC" id="3.1.1.31"/>
    </reaction>
</comment>
<evidence type="ECO:0000313" key="7">
    <source>
        <dbReference type="Proteomes" id="UP000298585"/>
    </source>
</evidence>
<dbReference type="HAMAP" id="MF_01605">
    <property type="entry name" value="6P_gluconolactonase"/>
    <property type="match status" value="1"/>
</dbReference>
<dbReference type="InterPro" id="IPR015943">
    <property type="entry name" value="WD40/YVTN_repeat-like_dom_sf"/>
</dbReference>
<dbReference type="GO" id="GO:0005829">
    <property type="term" value="C:cytosol"/>
    <property type="evidence" value="ECO:0007669"/>
    <property type="project" value="TreeGrafter"/>
</dbReference>
<dbReference type="EC" id="3.1.1.31" evidence="5"/>
<dbReference type="GO" id="GO:0006006">
    <property type="term" value="P:glucose metabolic process"/>
    <property type="evidence" value="ECO:0007669"/>
    <property type="project" value="UniProtKB-KW"/>
</dbReference>
<dbReference type="AlphaFoldDB" id="A0A4D6Y8F2"/>
<dbReference type="OrthoDB" id="9790815at2"/>
<dbReference type="EMBL" id="CP034855">
    <property type="protein sequence ID" value="QCI25502.1"/>
    <property type="molecule type" value="Genomic_DNA"/>
</dbReference>
<evidence type="ECO:0000256" key="3">
    <source>
        <dbReference type="ARBA" id="ARBA00022801"/>
    </source>
</evidence>
<comment type="similarity">
    <text evidence="1 5">Belongs to the cycloisomerase 2 family.</text>
</comment>
<dbReference type="InterPro" id="IPR019405">
    <property type="entry name" value="Lactonase_7-beta_prop"/>
</dbReference>
<organism evidence="6 7">
    <name type="scientific">Buchnera aphidicola</name>
    <name type="common">Sitobion avenae</name>
    <dbReference type="NCBI Taxonomy" id="571428"/>
    <lineage>
        <taxon>Bacteria</taxon>
        <taxon>Pseudomonadati</taxon>
        <taxon>Pseudomonadota</taxon>
        <taxon>Gammaproteobacteria</taxon>
        <taxon>Enterobacterales</taxon>
        <taxon>Erwiniaceae</taxon>
        <taxon>Buchnera</taxon>
    </lineage>
</organism>
<dbReference type="GO" id="GO:0017057">
    <property type="term" value="F:6-phosphogluconolactonase activity"/>
    <property type="evidence" value="ECO:0007669"/>
    <property type="project" value="UniProtKB-UniRule"/>
</dbReference>